<sequence length="259" mass="27756">MTKAYETILVDTDGRVGLLTLNRPDALNALNEQMLHDVLDALRGFDADEGIGCILLRGSERAFAAGADIKQMQHLSVAEMVERDWSGGWMAMGAIRTPIVAAVSGFALGGGCELAMACDILVAADTARFGQPEVKLGISPGFGGSQRLARLVGKPRAMEMCLTGRMIDAAEADRIGLVSRVVPAAELAAASLEIARTIAGMSRSATRAIKELVNRAEELSLAEGLRFERQVFHGLFSTADRAEGMSAFVEKRPARWSHR</sequence>
<evidence type="ECO:0000256" key="3">
    <source>
        <dbReference type="RuleBase" id="RU003707"/>
    </source>
</evidence>
<dbReference type="CDD" id="cd06558">
    <property type="entry name" value="crotonase-like"/>
    <property type="match status" value="1"/>
</dbReference>
<dbReference type="Gene3D" id="1.10.12.10">
    <property type="entry name" value="Lyase 2-enoyl-coa Hydratase, Chain A, domain 2"/>
    <property type="match status" value="1"/>
</dbReference>
<dbReference type="Gene3D" id="3.90.226.10">
    <property type="entry name" value="2-enoyl-CoA Hydratase, Chain A, domain 1"/>
    <property type="match status" value="1"/>
</dbReference>
<dbReference type="PROSITE" id="PS00166">
    <property type="entry name" value="ENOYL_COA_HYDRATASE"/>
    <property type="match status" value="1"/>
</dbReference>
<gene>
    <name evidence="4" type="ORF">NFI95_14895</name>
</gene>
<dbReference type="InterPro" id="IPR001753">
    <property type="entry name" value="Enoyl-CoA_hydra/iso"/>
</dbReference>
<dbReference type="PANTHER" id="PTHR11941:SF54">
    <property type="entry name" value="ENOYL-COA HYDRATASE, MITOCHONDRIAL"/>
    <property type="match status" value="1"/>
</dbReference>
<accession>A0ABT1WA10</accession>
<keyword evidence="5" id="KW-1185">Reference proteome</keyword>
<evidence type="ECO:0000256" key="1">
    <source>
        <dbReference type="ARBA" id="ARBA00005254"/>
    </source>
</evidence>
<dbReference type="PANTHER" id="PTHR11941">
    <property type="entry name" value="ENOYL-COA HYDRATASE-RELATED"/>
    <property type="match status" value="1"/>
</dbReference>
<organism evidence="4 5">
    <name type="scientific">Endosaccharibacter trunci</name>
    <dbReference type="NCBI Taxonomy" id="2812733"/>
    <lineage>
        <taxon>Bacteria</taxon>
        <taxon>Pseudomonadati</taxon>
        <taxon>Pseudomonadota</taxon>
        <taxon>Alphaproteobacteria</taxon>
        <taxon>Acetobacterales</taxon>
        <taxon>Acetobacteraceae</taxon>
        <taxon>Endosaccharibacter</taxon>
    </lineage>
</organism>
<dbReference type="InterPro" id="IPR014748">
    <property type="entry name" value="Enoyl-CoA_hydra_C"/>
</dbReference>
<dbReference type="Proteomes" id="UP001524587">
    <property type="component" value="Unassembled WGS sequence"/>
</dbReference>
<dbReference type="RefSeq" id="WP_422865217.1">
    <property type="nucleotide sequence ID" value="NZ_JAMSKV010000015.1"/>
</dbReference>
<keyword evidence="2" id="KW-0456">Lyase</keyword>
<dbReference type="InterPro" id="IPR018376">
    <property type="entry name" value="Enoyl-CoA_hyd/isom_CS"/>
</dbReference>
<protein>
    <submittedName>
        <fullName evidence="4">Enoyl-CoA hydratase-related protein</fullName>
    </submittedName>
</protein>
<dbReference type="InterPro" id="IPR029045">
    <property type="entry name" value="ClpP/crotonase-like_dom_sf"/>
</dbReference>
<dbReference type="SUPFAM" id="SSF52096">
    <property type="entry name" value="ClpP/crotonase"/>
    <property type="match status" value="1"/>
</dbReference>
<comment type="similarity">
    <text evidence="1 3">Belongs to the enoyl-CoA hydratase/isomerase family.</text>
</comment>
<evidence type="ECO:0000256" key="2">
    <source>
        <dbReference type="ARBA" id="ARBA00023239"/>
    </source>
</evidence>
<proteinExistence type="inferred from homology"/>
<dbReference type="EMBL" id="JAMSKV010000015">
    <property type="protein sequence ID" value="MCQ8279730.1"/>
    <property type="molecule type" value="Genomic_DNA"/>
</dbReference>
<reference evidence="4 5" key="1">
    <citation type="submission" date="2022-06" db="EMBL/GenBank/DDBJ databases">
        <title>Endosaccharibacter gen. nov., sp. nov., endophytic bacteria isolated from sugarcane.</title>
        <authorList>
            <person name="Pitiwittayakul N."/>
            <person name="Yukphan P."/>
            <person name="Charoenyingcharoen P."/>
            <person name="Tanasupawat S."/>
        </authorList>
    </citation>
    <scope>NUCLEOTIDE SEQUENCE [LARGE SCALE GENOMIC DNA]</scope>
    <source>
        <strain evidence="4 5">KSS8</strain>
    </source>
</reference>
<comment type="caution">
    <text evidence="4">The sequence shown here is derived from an EMBL/GenBank/DDBJ whole genome shotgun (WGS) entry which is preliminary data.</text>
</comment>
<evidence type="ECO:0000313" key="4">
    <source>
        <dbReference type="EMBL" id="MCQ8279730.1"/>
    </source>
</evidence>
<dbReference type="Pfam" id="PF00378">
    <property type="entry name" value="ECH_1"/>
    <property type="match status" value="1"/>
</dbReference>
<name>A0ABT1WA10_9PROT</name>
<evidence type="ECO:0000313" key="5">
    <source>
        <dbReference type="Proteomes" id="UP001524587"/>
    </source>
</evidence>